<dbReference type="AlphaFoldDB" id="A0A517Y2L2"/>
<feature type="region of interest" description="Disordered" evidence="1">
    <location>
        <begin position="80"/>
        <end position="104"/>
    </location>
</feature>
<name>A0A517Y2L2_9BACT</name>
<dbReference type="InterPro" id="IPR006944">
    <property type="entry name" value="Phage/GTA_portal"/>
</dbReference>
<accession>A0A517Y2L2</accession>
<dbReference type="EMBL" id="CP036273">
    <property type="protein sequence ID" value="QDU24033.1"/>
    <property type="molecule type" value="Genomic_DNA"/>
</dbReference>
<organism evidence="2 3">
    <name type="scientific">Urbifossiella limnaea</name>
    <dbReference type="NCBI Taxonomy" id="2528023"/>
    <lineage>
        <taxon>Bacteria</taxon>
        <taxon>Pseudomonadati</taxon>
        <taxon>Planctomycetota</taxon>
        <taxon>Planctomycetia</taxon>
        <taxon>Gemmatales</taxon>
        <taxon>Gemmataceae</taxon>
        <taxon>Urbifossiella</taxon>
    </lineage>
</organism>
<dbReference type="KEGG" id="uli:ETAA1_60440"/>
<keyword evidence="3" id="KW-1185">Reference proteome</keyword>
<reference evidence="2 3" key="1">
    <citation type="submission" date="2019-02" db="EMBL/GenBank/DDBJ databases">
        <title>Deep-cultivation of Planctomycetes and their phenomic and genomic characterization uncovers novel biology.</title>
        <authorList>
            <person name="Wiegand S."/>
            <person name="Jogler M."/>
            <person name="Boedeker C."/>
            <person name="Pinto D."/>
            <person name="Vollmers J."/>
            <person name="Rivas-Marin E."/>
            <person name="Kohn T."/>
            <person name="Peeters S.H."/>
            <person name="Heuer A."/>
            <person name="Rast P."/>
            <person name="Oberbeckmann S."/>
            <person name="Bunk B."/>
            <person name="Jeske O."/>
            <person name="Meyerdierks A."/>
            <person name="Storesund J.E."/>
            <person name="Kallscheuer N."/>
            <person name="Luecker S."/>
            <person name="Lage O.M."/>
            <person name="Pohl T."/>
            <person name="Merkel B.J."/>
            <person name="Hornburger P."/>
            <person name="Mueller R.-W."/>
            <person name="Bruemmer F."/>
            <person name="Labrenz M."/>
            <person name="Spormann A.M."/>
            <person name="Op den Camp H."/>
            <person name="Overmann J."/>
            <person name="Amann R."/>
            <person name="Jetten M.S.M."/>
            <person name="Mascher T."/>
            <person name="Medema M.H."/>
            <person name="Devos D.P."/>
            <person name="Kaster A.-K."/>
            <person name="Ovreas L."/>
            <person name="Rohde M."/>
            <person name="Galperin M.Y."/>
            <person name="Jogler C."/>
        </authorList>
    </citation>
    <scope>NUCLEOTIDE SEQUENCE [LARGE SCALE GENOMIC DNA]</scope>
    <source>
        <strain evidence="2 3">ETA_A1</strain>
    </source>
</reference>
<dbReference type="Proteomes" id="UP000319576">
    <property type="component" value="Chromosome"/>
</dbReference>
<evidence type="ECO:0000313" key="3">
    <source>
        <dbReference type="Proteomes" id="UP000319576"/>
    </source>
</evidence>
<dbReference type="Pfam" id="PF04860">
    <property type="entry name" value="Phage_portal"/>
    <property type="match status" value="1"/>
</dbReference>
<gene>
    <name evidence="2" type="ORF">ETAA1_60440</name>
</gene>
<evidence type="ECO:0000313" key="2">
    <source>
        <dbReference type="EMBL" id="QDU24033.1"/>
    </source>
</evidence>
<proteinExistence type="predicted"/>
<sequence length="467" mass="49990">MLDWLTRLWRGTPGAADPAGGLVPKAPRSATLTTYMGTGGFGMSPTWNDVDTARFNTGWVFACVRAIADRIAGQPIRVGRVTSTPRRGSGRRGGPGTVKAASAAPPWMRAGSVEELDAHPLLDALHDPNPYLVPYSLIGLTIASLRLAGVGFWWIDRERDGTTRIWYLPAGWVTEDPDATVPLSKFIVRPAHSADEFHLDATELIRFSTPDPANPFDNLSPLKAGLAAVQTDREIQTAQLLAFRNGVLGGTLVTVGQLPEAGGAGAVGDPDGRPLLTRHQRNTLAQRIQEAYAGSANTGQPIILDALIRDVRKLSDSPAEMDFGGSSGITKERVTQLFGVNPIILGQVEGANRASATVADEHFCFTTLAPLCVLIGQTLTKWFRVHHDDPGLVVWVEPPRPRDPDGKRADLEQLARYGAIRVNELRQEHGLPADPDGEGWVKGTAAVAAGASADGERRAGVARADSE</sequence>
<dbReference type="RefSeq" id="WP_145244230.1">
    <property type="nucleotide sequence ID" value="NZ_CP036273.1"/>
</dbReference>
<evidence type="ECO:0000256" key="1">
    <source>
        <dbReference type="SAM" id="MobiDB-lite"/>
    </source>
</evidence>
<protein>
    <submittedName>
        <fullName evidence="2">Phage portal protein</fullName>
    </submittedName>
</protein>
<dbReference type="OrthoDB" id="7592047at2"/>